<feature type="domain" description="BTB" evidence="2">
    <location>
        <begin position="12"/>
        <end position="85"/>
    </location>
</feature>
<proteinExistence type="predicted"/>
<reference evidence="3 4" key="1">
    <citation type="submission" date="2016-03" db="EMBL/GenBank/DDBJ databases">
        <authorList>
            <person name="Ploux O."/>
        </authorList>
    </citation>
    <scope>NUCLEOTIDE SEQUENCE [LARGE SCALE GENOMIC DNA]</scope>
    <source>
        <strain evidence="3 4">UAMH 11012</strain>
    </source>
</reference>
<evidence type="ECO:0000313" key="4">
    <source>
        <dbReference type="Proteomes" id="UP000184330"/>
    </source>
</evidence>
<gene>
    <name evidence="3" type="ORF">PAC_08278</name>
</gene>
<dbReference type="STRING" id="576137.A0A1L7X040"/>
<dbReference type="Proteomes" id="UP000184330">
    <property type="component" value="Unassembled WGS sequence"/>
</dbReference>
<evidence type="ECO:0000313" key="3">
    <source>
        <dbReference type="EMBL" id="CZR58386.1"/>
    </source>
</evidence>
<name>A0A1L7X040_9HELO</name>
<dbReference type="AlphaFoldDB" id="A0A1L7X040"/>
<dbReference type="PANTHER" id="PTHR47843">
    <property type="entry name" value="BTB DOMAIN-CONTAINING PROTEIN-RELATED"/>
    <property type="match status" value="1"/>
</dbReference>
<dbReference type="InterPro" id="IPR011333">
    <property type="entry name" value="SKP1/BTB/POZ_sf"/>
</dbReference>
<dbReference type="Gene3D" id="3.30.710.10">
    <property type="entry name" value="Potassium Channel Kv1.1, Chain A"/>
    <property type="match status" value="1"/>
</dbReference>
<sequence length="332" mass="37054">MPASFQEILNSRPFKFIVGENVNDNPTEFLVHEEAIAQLSASLYALMKGEMAESQAACTIWADVSKETFERFAQFAYTGDYSIPKMEKRNRVALQKEAVTDDSSSDSYHRLDEAKGETVDEPEPAVRHIFTSKKDKKKKAKSADLRPSWMVESLAPMTDTDLEQGSVPATKRDKYPERHPRVHSNDFQSLTFPLLAPRNHHDKSCEPAEQFDPDQSYAEAFLSHASLYILGDLQLIDSLKALALFKLHKTLCVFQLDDGNAEDIISLARYAYSEEGGGGALDEGIGGLRSLVCQYMATNAVVLSFNDGFMGLLGDGGQLVKDFFKYEVQRIS</sequence>
<dbReference type="PROSITE" id="PS50097">
    <property type="entry name" value="BTB"/>
    <property type="match status" value="1"/>
</dbReference>
<dbReference type="InterPro" id="IPR000210">
    <property type="entry name" value="BTB/POZ_dom"/>
</dbReference>
<protein>
    <recommendedName>
        <fullName evidence="2">BTB domain-containing protein</fullName>
    </recommendedName>
</protein>
<dbReference type="EMBL" id="FJOG01000012">
    <property type="protein sequence ID" value="CZR58386.1"/>
    <property type="molecule type" value="Genomic_DNA"/>
</dbReference>
<organism evidence="3 4">
    <name type="scientific">Phialocephala subalpina</name>
    <dbReference type="NCBI Taxonomy" id="576137"/>
    <lineage>
        <taxon>Eukaryota</taxon>
        <taxon>Fungi</taxon>
        <taxon>Dikarya</taxon>
        <taxon>Ascomycota</taxon>
        <taxon>Pezizomycotina</taxon>
        <taxon>Leotiomycetes</taxon>
        <taxon>Helotiales</taxon>
        <taxon>Mollisiaceae</taxon>
        <taxon>Phialocephala</taxon>
        <taxon>Phialocephala fortinii species complex</taxon>
    </lineage>
</organism>
<evidence type="ECO:0000256" key="1">
    <source>
        <dbReference type="SAM" id="MobiDB-lite"/>
    </source>
</evidence>
<feature type="compositionally biased region" description="Basic and acidic residues" evidence="1">
    <location>
        <begin position="107"/>
        <end position="118"/>
    </location>
</feature>
<evidence type="ECO:0000259" key="2">
    <source>
        <dbReference type="PROSITE" id="PS50097"/>
    </source>
</evidence>
<feature type="compositionally biased region" description="Basic and acidic residues" evidence="1">
    <location>
        <begin position="170"/>
        <end position="179"/>
    </location>
</feature>
<dbReference type="SUPFAM" id="SSF54695">
    <property type="entry name" value="POZ domain"/>
    <property type="match status" value="1"/>
</dbReference>
<dbReference type="OrthoDB" id="9997739at2759"/>
<feature type="region of interest" description="Disordered" evidence="1">
    <location>
        <begin position="95"/>
        <end position="122"/>
    </location>
</feature>
<feature type="region of interest" description="Disordered" evidence="1">
    <location>
        <begin position="161"/>
        <end position="182"/>
    </location>
</feature>
<keyword evidence="4" id="KW-1185">Reference proteome</keyword>
<accession>A0A1L7X040</accession>